<accession>X1D8B1</accession>
<dbReference type="AlphaFoldDB" id="X1D8B1"/>
<sequence>METDSVMQVPLVLEGEAIGLLDMSRKQPFTELELERFVPIAQQALRIIKRKRTKEKIQQQNEFLNNILDSLTHP</sequence>
<feature type="non-terminal residue" evidence="2">
    <location>
        <position position="74"/>
    </location>
</feature>
<dbReference type="SUPFAM" id="SSF55781">
    <property type="entry name" value="GAF domain-like"/>
    <property type="match status" value="1"/>
</dbReference>
<dbReference type="Gene3D" id="3.30.450.40">
    <property type="match status" value="1"/>
</dbReference>
<dbReference type="InterPro" id="IPR029016">
    <property type="entry name" value="GAF-like_dom_sf"/>
</dbReference>
<dbReference type="Pfam" id="PF01590">
    <property type="entry name" value="GAF"/>
    <property type="match status" value="1"/>
</dbReference>
<feature type="domain" description="GAF" evidence="1">
    <location>
        <begin position="2"/>
        <end position="44"/>
    </location>
</feature>
<evidence type="ECO:0000313" key="2">
    <source>
        <dbReference type="EMBL" id="GAH16452.1"/>
    </source>
</evidence>
<organism evidence="2">
    <name type="scientific">marine sediment metagenome</name>
    <dbReference type="NCBI Taxonomy" id="412755"/>
    <lineage>
        <taxon>unclassified sequences</taxon>
        <taxon>metagenomes</taxon>
        <taxon>ecological metagenomes</taxon>
    </lineage>
</organism>
<comment type="caution">
    <text evidence="2">The sequence shown here is derived from an EMBL/GenBank/DDBJ whole genome shotgun (WGS) entry which is preliminary data.</text>
</comment>
<dbReference type="InterPro" id="IPR003018">
    <property type="entry name" value="GAF"/>
</dbReference>
<proteinExistence type="predicted"/>
<dbReference type="EMBL" id="BART01035665">
    <property type="protein sequence ID" value="GAH16452.1"/>
    <property type="molecule type" value="Genomic_DNA"/>
</dbReference>
<evidence type="ECO:0000259" key="1">
    <source>
        <dbReference type="Pfam" id="PF01590"/>
    </source>
</evidence>
<reference evidence="2" key="1">
    <citation type="journal article" date="2014" name="Front. Microbiol.">
        <title>High frequency of phylogenetically diverse reductive dehalogenase-homologous genes in deep subseafloor sedimentary metagenomes.</title>
        <authorList>
            <person name="Kawai M."/>
            <person name="Futagami T."/>
            <person name="Toyoda A."/>
            <person name="Takaki Y."/>
            <person name="Nishi S."/>
            <person name="Hori S."/>
            <person name="Arai W."/>
            <person name="Tsubouchi T."/>
            <person name="Morono Y."/>
            <person name="Uchiyama I."/>
            <person name="Ito T."/>
            <person name="Fujiyama A."/>
            <person name="Inagaki F."/>
            <person name="Takami H."/>
        </authorList>
    </citation>
    <scope>NUCLEOTIDE SEQUENCE</scope>
    <source>
        <strain evidence="2">Expedition CK06-06</strain>
    </source>
</reference>
<protein>
    <recommendedName>
        <fullName evidence="1">GAF domain-containing protein</fullName>
    </recommendedName>
</protein>
<name>X1D8B1_9ZZZZ</name>
<gene>
    <name evidence="2" type="ORF">S01H4_60469</name>
</gene>